<dbReference type="GO" id="GO:0006231">
    <property type="term" value="P:dTMP biosynthetic process"/>
    <property type="evidence" value="ECO:0007669"/>
    <property type="project" value="InterPro"/>
</dbReference>
<dbReference type="PROSITE" id="PS51331">
    <property type="entry name" value="THYX"/>
    <property type="match status" value="2"/>
</dbReference>
<dbReference type="PANTHER" id="PTHR34934:SF1">
    <property type="entry name" value="FLAVIN-DEPENDENT THYMIDYLATE SYNTHASE"/>
    <property type="match status" value="1"/>
</dbReference>
<reference evidence="1 2" key="1">
    <citation type="journal article" date="2016" name="Nat. Commun.">
        <title>Thousands of microbial genomes shed light on interconnected biogeochemical processes in an aquifer system.</title>
        <authorList>
            <person name="Anantharaman K."/>
            <person name="Brown C.T."/>
            <person name="Hug L.A."/>
            <person name="Sharon I."/>
            <person name="Castelle C.J."/>
            <person name="Probst A.J."/>
            <person name="Thomas B.C."/>
            <person name="Singh A."/>
            <person name="Wilkins M.J."/>
            <person name="Karaoz U."/>
            <person name="Brodie E.L."/>
            <person name="Williams K.H."/>
            <person name="Hubbard S.S."/>
            <person name="Banfield J.F."/>
        </authorList>
    </citation>
    <scope>NUCLEOTIDE SEQUENCE [LARGE SCALE GENOMIC DNA]</scope>
</reference>
<proteinExistence type="predicted"/>
<accession>A0A1F5PWM9</accession>
<organism evidence="1 2">
    <name type="scientific">Candidatus Doudnabacteria bacterium RIFCSPLOWO2_01_FULL_44_21</name>
    <dbReference type="NCBI Taxonomy" id="1817841"/>
    <lineage>
        <taxon>Bacteria</taxon>
        <taxon>Candidatus Doudnaibacteriota</taxon>
    </lineage>
</organism>
<dbReference type="PANTHER" id="PTHR34934">
    <property type="entry name" value="FLAVIN-DEPENDENT THYMIDYLATE SYNTHASE"/>
    <property type="match status" value="1"/>
</dbReference>
<dbReference type="GO" id="GO:0004799">
    <property type="term" value="F:thymidylate synthase activity"/>
    <property type="evidence" value="ECO:0007669"/>
    <property type="project" value="TreeGrafter"/>
</dbReference>
<name>A0A1F5PWM9_9BACT</name>
<dbReference type="GO" id="GO:0050660">
    <property type="term" value="F:flavin adenine dinucleotide binding"/>
    <property type="evidence" value="ECO:0007669"/>
    <property type="project" value="InterPro"/>
</dbReference>
<dbReference type="Proteomes" id="UP000177281">
    <property type="component" value="Unassembled WGS sequence"/>
</dbReference>
<dbReference type="SUPFAM" id="SSF69796">
    <property type="entry name" value="Thymidylate synthase-complementing protein Thy1"/>
    <property type="match status" value="2"/>
</dbReference>
<dbReference type="InterPro" id="IPR036098">
    <property type="entry name" value="Thymidylate_synthase_ThyX_sf"/>
</dbReference>
<comment type="caution">
    <text evidence="1">The sequence shown here is derived from an EMBL/GenBank/DDBJ whole genome shotgun (WGS) entry which is preliminary data.</text>
</comment>
<dbReference type="Gene3D" id="3.30.1360.170">
    <property type="match status" value="2"/>
</dbReference>
<sequence length="557" mass="64355">MNDNNQNIKFSGSGAGFTEEEKQILNKYVTSTEDNVFAIKNLPGIVGAAYARYSRAKGGFRETLLKEFIKEGHVDPKHADELIARVLVAYGDDSVGELEGTHVSFEKISMLATKEIEDRRIGGSPIEQSTRYVFYDQKVEHGNWLYYRGEDVKNSTFGKDYLKTMDFIFETYASLVEPMKAYFEKLKSIEMAEYDINGDGVKEKWSDLQDEALQKAFKTTYNFDLRSKACDTLRCLLPLSTLTNVGMFGNGRFFQTLISHLITTDIPEVQDIGIKTLKATSEVIPQYVKRGKRNEYVVANRNNMFALVRKLFGESKAKKVKNLPQVELLKAPSKFDIQILASMLFPFANKSIKDLRTFIKKTPEDIRQEIARTYLGERKTRRDRPGRALEEGYPYTFEMVTNWGVYKDLMRHRMNTQQRQLFTTELGFDMPEELKLAGFEEQAKQCVSKSRKLFKLIAAENPLLAQYAVLHGNFVRWTMGLNDRAAMHLIELRTTPQGHPQYRKVGQMMHQEIAKVSKWRAEAMKFVDYNDYYWSRADSEAKQRVKEAELDKKYDKQ</sequence>
<evidence type="ECO:0008006" key="3">
    <source>
        <dbReference type="Google" id="ProtNLM"/>
    </source>
</evidence>
<evidence type="ECO:0000313" key="1">
    <source>
        <dbReference type="EMBL" id="OGE94356.1"/>
    </source>
</evidence>
<dbReference type="GO" id="GO:0050797">
    <property type="term" value="F:thymidylate synthase (FAD) activity"/>
    <property type="evidence" value="ECO:0007669"/>
    <property type="project" value="InterPro"/>
</dbReference>
<dbReference type="CDD" id="cd20175">
    <property type="entry name" value="ThyX"/>
    <property type="match status" value="1"/>
</dbReference>
<dbReference type="STRING" id="1817841.A3B10_00935"/>
<protein>
    <recommendedName>
        <fullName evidence="3">Thymidylate synthase</fullName>
    </recommendedName>
</protein>
<evidence type="ECO:0000313" key="2">
    <source>
        <dbReference type="Proteomes" id="UP000177281"/>
    </source>
</evidence>
<dbReference type="GO" id="GO:0070402">
    <property type="term" value="F:NADPH binding"/>
    <property type="evidence" value="ECO:0007669"/>
    <property type="project" value="TreeGrafter"/>
</dbReference>
<dbReference type="EMBL" id="MFFB01000018">
    <property type="protein sequence ID" value="OGE94356.1"/>
    <property type="molecule type" value="Genomic_DNA"/>
</dbReference>
<dbReference type="AlphaFoldDB" id="A0A1F5PWM9"/>
<gene>
    <name evidence="1" type="ORF">A3B10_00935</name>
</gene>
<dbReference type="InterPro" id="IPR003669">
    <property type="entry name" value="Thymidylate_synthase_ThyX"/>
</dbReference>
<dbReference type="Pfam" id="PF02511">
    <property type="entry name" value="Thy1"/>
    <property type="match status" value="2"/>
</dbReference>